<gene>
    <name evidence="4" type="ORF">SAMN05421742_107126</name>
</gene>
<dbReference type="PANTHER" id="PTHR43119:SF1">
    <property type="entry name" value="ABC TRANSPORTER DOMAIN-CONTAINING PROTEIN"/>
    <property type="match status" value="1"/>
</dbReference>
<evidence type="ECO:0000256" key="1">
    <source>
        <dbReference type="ARBA" id="ARBA00022741"/>
    </source>
</evidence>
<dbReference type="Proteomes" id="UP000217076">
    <property type="component" value="Unassembled WGS sequence"/>
</dbReference>
<keyword evidence="1" id="KW-0547">Nucleotide-binding</keyword>
<dbReference type="AlphaFoldDB" id="A0A1G8CXI4"/>
<dbReference type="PROSITE" id="PS50893">
    <property type="entry name" value="ABC_TRANSPORTER_2"/>
    <property type="match status" value="1"/>
</dbReference>
<organism evidence="4 5">
    <name type="scientific">Roseospirillum parvum</name>
    <dbReference type="NCBI Taxonomy" id="83401"/>
    <lineage>
        <taxon>Bacteria</taxon>
        <taxon>Pseudomonadati</taxon>
        <taxon>Pseudomonadota</taxon>
        <taxon>Alphaproteobacteria</taxon>
        <taxon>Rhodospirillales</taxon>
        <taxon>Rhodospirillaceae</taxon>
        <taxon>Roseospirillum</taxon>
    </lineage>
</organism>
<dbReference type="InterPro" id="IPR003593">
    <property type="entry name" value="AAA+_ATPase"/>
</dbReference>
<name>A0A1G8CXI4_9PROT</name>
<evidence type="ECO:0000259" key="3">
    <source>
        <dbReference type="PROSITE" id="PS50893"/>
    </source>
</evidence>
<dbReference type="EMBL" id="FNCV01000007">
    <property type="protein sequence ID" value="SDH50186.1"/>
    <property type="molecule type" value="Genomic_DNA"/>
</dbReference>
<dbReference type="InterPro" id="IPR003439">
    <property type="entry name" value="ABC_transporter-like_ATP-bd"/>
</dbReference>
<evidence type="ECO:0000313" key="5">
    <source>
        <dbReference type="Proteomes" id="UP000217076"/>
    </source>
</evidence>
<dbReference type="SUPFAM" id="SSF52540">
    <property type="entry name" value="P-loop containing nucleoside triphosphate hydrolases"/>
    <property type="match status" value="1"/>
</dbReference>
<accession>A0A1G8CXI4</accession>
<dbReference type="GO" id="GO:0016887">
    <property type="term" value="F:ATP hydrolysis activity"/>
    <property type="evidence" value="ECO:0007669"/>
    <property type="project" value="InterPro"/>
</dbReference>
<reference evidence="5" key="1">
    <citation type="submission" date="2016-10" db="EMBL/GenBank/DDBJ databases">
        <authorList>
            <person name="Varghese N."/>
            <person name="Submissions S."/>
        </authorList>
    </citation>
    <scope>NUCLEOTIDE SEQUENCE [LARGE SCALE GENOMIC DNA]</scope>
    <source>
        <strain evidence="5">930I</strain>
    </source>
</reference>
<evidence type="ECO:0000256" key="2">
    <source>
        <dbReference type="ARBA" id="ARBA00022840"/>
    </source>
</evidence>
<dbReference type="SMART" id="SM00382">
    <property type="entry name" value="AAA"/>
    <property type="match status" value="1"/>
</dbReference>
<keyword evidence="2" id="KW-0067">ATP-binding</keyword>
<proteinExistence type="predicted"/>
<dbReference type="GO" id="GO:0005524">
    <property type="term" value="F:ATP binding"/>
    <property type="evidence" value="ECO:0007669"/>
    <property type="project" value="UniProtKB-KW"/>
</dbReference>
<dbReference type="STRING" id="83401.SAMN05421742_107126"/>
<dbReference type="InterPro" id="IPR027417">
    <property type="entry name" value="P-loop_NTPase"/>
</dbReference>
<dbReference type="PANTHER" id="PTHR43119">
    <property type="entry name" value="ABC TRANSPORT PROTEIN ATP-BINDING COMPONENT-RELATED"/>
    <property type="match status" value="1"/>
</dbReference>
<dbReference type="CDD" id="cd00267">
    <property type="entry name" value="ABC_ATPase"/>
    <property type="match status" value="1"/>
</dbReference>
<feature type="domain" description="ABC transporter" evidence="3">
    <location>
        <begin position="1"/>
        <end position="208"/>
    </location>
</feature>
<dbReference type="Pfam" id="PF00005">
    <property type="entry name" value="ABC_tran"/>
    <property type="match status" value="1"/>
</dbReference>
<sequence>MRLRARGLTVGPGRFDLDLEGGEAVAVEGPSGAGKSRLLRALADLDPAPGAVSLNDTPRDRLSGPAWRRQVAYGAARPGWWAATVGAHFEDREAGARLAGRLGVGGDDATPVMDWPVSRLSEGESQRLALVRLLCREGGEWPAVLLLDEPTAALDPETTGLVEDLLAELVADGVALLFTTHNPAQAARLADRRLRLAEGRLTPADDEAAA</sequence>
<protein>
    <submittedName>
        <fullName evidence="4">ABC-type iron transport system FetAB, ATPase component</fullName>
    </submittedName>
</protein>
<dbReference type="Gene3D" id="3.40.50.300">
    <property type="entry name" value="P-loop containing nucleotide triphosphate hydrolases"/>
    <property type="match status" value="1"/>
</dbReference>
<keyword evidence="5" id="KW-1185">Reference proteome</keyword>
<evidence type="ECO:0000313" key="4">
    <source>
        <dbReference type="EMBL" id="SDH50186.1"/>
    </source>
</evidence>